<dbReference type="PANTHER" id="PTHR31602:SF46">
    <property type="entry name" value="GROWTH-REGULATING FACTOR 6"/>
    <property type="match status" value="1"/>
</dbReference>
<comment type="similarity">
    <text evidence="3">Belongs to the GRF family.</text>
</comment>
<dbReference type="AlphaFoldDB" id="A0AA88W4I4"/>
<comment type="domain">
    <text evidence="3">The QLQ domain and WRC domain may be involved in protein-protein interaction and DNA-binding, respectively.</text>
</comment>
<dbReference type="PROSITE" id="PS51666">
    <property type="entry name" value="QLQ"/>
    <property type="match status" value="1"/>
</dbReference>
<dbReference type="InterPro" id="IPR031137">
    <property type="entry name" value="GRF"/>
</dbReference>
<dbReference type="SMART" id="SM00951">
    <property type="entry name" value="QLQ"/>
    <property type="match status" value="1"/>
</dbReference>
<evidence type="ECO:0000256" key="1">
    <source>
        <dbReference type="ARBA" id="ARBA00004123"/>
    </source>
</evidence>
<feature type="domain" description="QLQ" evidence="4">
    <location>
        <begin position="16"/>
        <end position="51"/>
    </location>
</feature>
<dbReference type="GO" id="GO:0005634">
    <property type="term" value="C:nucleus"/>
    <property type="evidence" value="ECO:0007669"/>
    <property type="project" value="UniProtKB-SubCell"/>
</dbReference>
<evidence type="ECO:0000256" key="2">
    <source>
        <dbReference type="ARBA" id="ARBA00023242"/>
    </source>
</evidence>
<evidence type="ECO:0000259" key="4">
    <source>
        <dbReference type="PROSITE" id="PS51666"/>
    </source>
</evidence>
<sequence length="74" mass="8385">MSGGRNGISSSNSRFPFTASQWQELEDQALIFKYMIFGMPISPDLLFTIKRGTALECTKIRYLELMNKLGATFD</sequence>
<comment type="caution">
    <text evidence="5">The sequence shown here is derived from an EMBL/GenBank/DDBJ whole genome shotgun (WGS) entry which is preliminary data.</text>
</comment>
<evidence type="ECO:0000313" key="6">
    <source>
        <dbReference type="Proteomes" id="UP001188597"/>
    </source>
</evidence>
<keyword evidence="3" id="KW-0805">Transcription regulation</keyword>
<dbReference type="GO" id="GO:0005524">
    <property type="term" value="F:ATP binding"/>
    <property type="evidence" value="ECO:0007669"/>
    <property type="project" value="UniProtKB-UniRule"/>
</dbReference>
<dbReference type="GO" id="GO:0006355">
    <property type="term" value="P:regulation of DNA-templated transcription"/>
    <property type="evidence" value="ECO:0007669"/>
    <property type="project" value="InterPro"/>
</dbReference>
<dbReference type="Pfam" id="PF08880">
    <property type="entry name" value="QLQ"/>
    <property type="match status" value="1"/>
</dbReference>
<keyword evidence="2 3" id="KW-0539">Nucleus</keyword>
<name>A0AA88W4I4_9ASTE</name>
<organism evidence="5 6">
    <name type="scientific">Escallonia herrerae</name>
    <dbReference type="NCBI Taxonomy" id="1293975"/>
    <lineage>
        <taxon>Eukaryota</taxon>
        <taxon>Viridiplantae</taxon>
        <taxon>Streptophyta</taxon>
        <taxon>Embryophyta</taxon>
        <taxon>Tracheophyta</taxon>
        <taxon>Spermatophyta</taxon>
        <taxon>Magnoliopsida</taxon>
        <taxon>eudicotyledons</taxon>
        <taxon>Gunneridae</taxon>
        <taxon>Pentapetalae</taxon>
        <taxon>asterids</taxon>
        <taxon>campanulids</taxon>
        <taxon>Escalloniales</taxon>
        <taxon>Escalloniaceae</taxon>
        <taxon>Escallonia</taxon>
    </lineage>
</organism>
<gene>
    <name evidence="5" type="ORF">RJ639_045844</name>
</gene>
<reference evidence="5" key="1">
    <citation type="submission" date="2022-12" db="EMBL/GenBank/DDBJ databases">
        <title>Draft genome assemblies for two species of Escallonia (Escalloniales).</title>
        <authorList>
            <person name="Chanderbali A."/>
            <person name="Dervinis C."/>
            <person name="Anghel I."/>
            <person name="Soltis D."/>
            <person name="Soltis P."/>
            <person name="Zapata F."/>
        </authorList>
    </citation>
    <scope>NUCLEOTIDE SEQUENCE</scope>
    <source>
        <strain evidence="5">UCBG64.0493</strain>
        <tissue evidence="5">Leaf</tissue>
    </source>
</reference>
<comment type="subcellular location">
    <subcellularLocation>
        <location evidence="1 3">Nucleus</location>
    </subcellularLocation>
</comment>
<dbReference type="GO" id="GO:0048731">
    <property type="term" value="P:system development"/>
    <property type="evidence" value="ECO:0007669"/>
    <property type="project" value="UniProtKB-ARBA"/>
</dbReference>
<keyword evidence="3" id="KW-0010">Activator</keyword>
<dbReference type="GO" id="GO:0006351">
    <property type="term" value="P:DNA-templated transcription"/>
    <property type="evidence" value="ECO:0007669"/>
    <property type="project" value="UniProtKB-UniRule"/>
</dbReference>
<dbReference type="Proteomes" id="UP001188597">
    <property type="component" value="Unassembled WGS sequence"/>
</dbReference>
<comment type="function">
    <text evidence="3">Transcription activator.</text>
</comment>
<accession>A0AA88W4I4</accession>
<dbReference type="PANTHER" id="PTHR31602">
    <property type="entry name" value="GROWTH-REGULATING FACTOR 5"/>
    <property type="match status" value="1"/>
</dbReference>
<protein>
    <recommendedName>
        <fullName evidence="3">Growth-regulating factor</fullName>
    </recommendedName>
</protein>
<evidence type="ECO:0000313" key="5">
    <source>
        <dbReference type="EMBL" id="KAK3020772.1"/>
    </source>
</evidence>
<keyword evidence="6" id="KW-1185">Reference proteome</keyword>
<proteinExistence type="inferred from homology"/>
<dbReference type="InterPro" id="IPR014978">
    <property type="entry name" value="Gln-Leu-Gln_QLQ"/>
</dbReference>
<keyword evidence="3" id="KW-0804">Transcription</keyword>
<dbReference type="EMBL" id="JAVXUP010000796">
    <property type="protein sequence ID" value="KAK3020772.1"/>
    <property type="molecule type" value="Genomic_DNA"/>
</dbReference>
<evidence type="ECO:0000256" key="3">
    <source>
        <dbReference type="RuleBase" id="RU367127"/>
    </source>
</evidence>